<sequence length="202" mass="23030">MLRKITFLMLLCCAALQAQETEKTSRYTVGLAYGNGGEFNNTDYTYTNNYIQGQIYYSLNPGKKWEFQVALQPEVNFARHRLKNPYFVKPGESDETRIEYMKLKDIREYILNVAFFARYNITEDFSMYAMGNVGPMITDTETERLTKGFAFCDVFALGTTYKFGKVGLDVRVAARHTSNAGLQDSNAGFNTKNIQFGVIMPL</sequence>
<evidence type="ECO:0000259" key="3">
    <source>
        <dbReference type="Pfam" id="PF13505"/>
    </source>
</evidence>
<proteinExistence type="predicted"/>
<dbReference type="GO" id="GO:0016787">
    <property type="term" value="F:hydrolase activity"/>
    <property type="evidence" value="ECO:0007669"/>
    <property type="project" value="UniProtKB-KW"/>
</dbReference>
<feature type="signal peptide" evidence="2">
    <location>
        <begin position="1"/>
        <end position="20"/>
    </location>
</feature>
<dbReference type="InterPro" id="IPR027385">
    <property type="entry name" value="Beta-barrel_OMP"/>
</dbReference>
<keyword evidence="1 2" id="KW-0732">Signal</keyword>
<dbReference type="RefSeq" id="WP_379819904.1">
    <property type="nucleotide sequence ID" value="NZ_JBHUMD010000005.1"/>
</dbReference>
<evidence type="ECO:0000256" key="1">
    <source>
        <dbReference type="ARBA" id="ARBA00022729"/>
    </source>
</evidence>
<dbReference type="Gene3D" id="2.40.160.20">
    <property type="match status" value="1"/>
</dbReference>
<reference evidence="5" key="1">
    <citation type="journal article" date="2019" name="Int. J. Syst. Evol. Microbiol.">
        <title>The Global Catalogue of Microorganisms (GCM) 10K type strain sequencing project: providing services to taxonomists for standard genome sequencing and annotation.</title>
        <authorList>
            <consortium name="The Broad Institute Genomics Platform"/>
            <consortium name="The Broad Institute Genome Sequencing Center for Infectious Disease"/>
            <person name="Wu L."/>
            <person name="Ma J."/>
        </authorList>
    </citation>
    <scope>NUCLEOTIDE SEQUENCE [LARGE SCALE GENOMIC DNA]</scope>
    <source>
        <strain evidence="5">KCTC 42107</strain>
    </source>
</reference>
<evidence type="ECO:0000313" key="4">
    <source>
        <dbReference type="EMBL" id="MFD2601317.1"/>
    </source>
</evidence>
<accession>A0ABW5NQI3</accession>
<dbReference type="Proteomes" id="UP001597480">
    <property type="component" value="Unassembled WGS sequence"/>
</dbReference>
<feature type="domain" description="Outer membrane protein beta-barrel" evidence="3">
    <location>
        <begin position="7"/>
        <end position="198"/>
    </location>
</feature>
<evidence type="ECO:0000313" key="5">
    <source>
        <dbReference type="Proteomes" id="UP001597480"/>
    </source>
</evidence>
<evidence type="ECO:0000256" key="2">
    <source>
        <dbReference type="SAM" id="SignalP"/>
    </source>
</evidence>
<comment type="caution">
    <text evidence="4">The sequence shown here is derived from an EMBL/GenBank/DDBJ whole genome shotgun (WGS) entry which is preliminary data.</text>
</comment>
<gene>
    <name evidence="4" type="ORF">ACFSR3_04550</name>
</gene>
<keyword evidence="5" id="KW-1185">Reference proteome</keyword>
<dbReference type="EMBL" id="JBHUMD010000005">
    <property type="protein sequence ID" value="MFD2601317.1"/>
    <property type="molecule type" value="Genomic_DNA"/>
</dbReference>
<name>A0ABW5NQI3_9FLAO</name>
<protein>
    <submittedName>
        <fullName evidence="4">Acyloxyacyl hydrolase</fullName>
    </submittedName>
</protein>
<organism evidence="4 5">
    <name type="scientific">Flavobacterium suzhouense</name>
    <dbReference type="NCBI Taxonomy" id="1529638"/>
    <lineage>
        <taxon>Bacteria</taxon>
        <taxon>Pseudomonadati</taxon>
        <taxon>Bacteroidota</taxon>
        <taxon>Flavobacteriia</taxon>
        <taxon>Flavobacteriales</taxon>
        <taxon>Flavobacteriaceae</taxon>
        <taxon>Flavobacterium</taxon>
    </lineage>
</organism>
<dbReference type="Pfam" id="PF13505">
    <property type="entry name" value="OMP_b-brl"/>
    <property type="match status" value="1"/>
</dbReference>
<keyword evidence="4" id="KW-0378">Hydrolase</keyword>
<feature type="chain" id="PRO_5047502740" evidence="2">
    <location>
        <begin position="21"/>
        <end position="202"/>
    </location>
</feature>